<dbReference type="RefSeq" id="XP_065663546.1">
    <property type="nucleotide sequence ID" value="XM_065807474.1"/>
</dbReference>
<dbReference type="SUPFAM" id="SSF57850">
    <property type="entry name" value="RING/U-box"/>
    <property type="match status" value="1"/>
</dbReference>
<proteinExistence type="predicted"/>
<evidence type="ECO:0000256" key="2">
    <source>
        <dbReference type="ARBA" id="ARBA00022833"/>
    </source>
</evidence>
<dbReference type="Pfam" id="PF05773">
    <property type="entry name" value="RWD"/>
    <property type="match status" value="1"/>
</dbReference>
<dbReference type="Pfam" id="PF13639">
    <property type="entry name" value="zf-RING_2"/>
    <property type="match status" value="1"/>
</dbReference>
<dbReference type="Gene3D" id="3.30.40.10">
    <property type="entry name" value="Zinc/RING finger domain, C3HC4 (zinc finger)"/>
    <property type="match status" value="1"/>
</dbReference>
<dbReference type="PANTHER" id="PTHR13198">
    <property type="entry name" value="RING FINGER PROTEIN 25"/>
    <property type="match status" value="1"/>
</dbReference>
<dbReference type="InterPro" id="IPR013083">
    <property type="entry name" value="Znf_RING/FYVE/PHD"/>
</dbReference>
<evidence type="ECO:0000256" key="4">
    <source>
        <dbReference type="SAM" id="MobiDB-lite"/>
    </source>
</evidence>
<dbReference type="PROSITE" id="PS50089">
    <property type="entry name" value="ZF_RING_2"/>
    <property type="match status" value="1"/>
</dbReference>
<dbReference type="PANTHER" id="PTHR13198:SF4">
    <property type="entry name" value="E3 UBIQUITIN-PROTEIN LIGASE RNF25"/>
    <property type="match status" value="1"/>
</dbReference>
<dbReference type="SMART" id="SM00184">
    <property type="entry name" value="RING"/>
    <property type="match status" value="1"/>
</dbReference>
<dbReference type="SUPFAM" id="SSF54495">
    <property type="entry name" value="UBC-like"/>
    <property type="match status" value="1"/>
</dbReference>
<evidence type="ECO:0000313" key="8">
    <source>
        <dbReference type="RefSeq" id="XP_065663546.1"/>
    </source>
</evidence>
<evidence type="ECO:0000256" key="1">
    <source>
        <dbReference type="ARBA" id="ARBA00022771"/>
    </source>
</evidence>
<feature type="compositionally biased region" description="Basic and acidic residues" evidence="4">
    <location>
        <begin position="279"/>
        <end position="288"/>
    </location>
</feature>
<protein>
    <submittedName>
        <fullName evidence="8">E3 ubiquitin-protein ligase RNF25 isoform X3</fullName>
    </submittedName>
</protein>
<dbReference type="InterPro" id="IPR001841">
    <property type="entry name" value="Znf_RING"/>
</dbReference>
<accession>A0ABM4CP05</accession>
<evidence type="ECO:0000259" key="5">
    <source>
        <dbReference type="PROSITE" id="PS50089"/>
    </source>
</evidence>
<reference evidence="8" key="1">
    <citation type="submission" date="2025-08" db="UniProtKB">
        <authorList>
            <consortium name="RefSeq"/>
        </authorList>
    </citation>
    <scope>IDENTIFICATION</scope>
</reference>
<evidence type="ECO:0000313" key="7">
    <source>
        <dbReference type="Proteomes" id="UP001652625"/>
    </source>
</evidence>
<evidence type="ECO:0000259" key="6">
    <source>
        <dbReference type="PROSITE" id="PS50908"/>
    </source>
</evidence>
<sequence>MELNSIFDSELEAIKSIYMDDLIVDFTSSTAKLKIIIHPYTAENLSEKYVYLTLEFLISSEYPNQVPSISIPNSRGLSDECCESIRENLKDLSYKHKGEEMLFKLIEYAKDCLSDNNHPSCVCSICLENFQQDFVRLDCYHFLHKFCFNKYLEINKEKICPVCRTPFHLDLFSDVTHSKDEDAPLTDFSFCKEYMDWQKKSVELFRRQELNGGIIDLEWEQNKYFISLNTSLPPEPKKNPETTYSNSERKNVYSEENVSNNVSKPQCSKSYNGNSELPFSKDFDKQKK</sequence>
<keyword evidence="7" id="KW-1185">Reference proteome</keyword>
<dbReference type="GeneID" id="100215936"/>
<evidence type="ECO:0000256" key="3">
    <source>
        <dbReference type="PROSITE-ProRule" id="PRU00175"/>
    </source>
</evidence>
<dbReference type="SMART" id="SM00591">
    <property type="entry name" value="RWD"/>
    <property type="match status" value="1"/>
</dbReference>
<feature type="region of interest" description="Disordered" evidence="4">
    <location>
        <begin position="235"/>
        <end position="288"/>
    </location>
</feature>
<keyword evidence="1 3" id="KW-0479">Metal-binding</keyword>
<feature type="compositionally biased region" description="Polar residues" evidence="4">
    <location>
        <begin position="264"/>
        <end position="277"/>
    </location>
</feature>
<dbReference type="InterPro" id="IPR016135">
    <property type="entry name" value="UBQ-conjugating_enzyme/RWD"/>
</dbReference>
<feature type="domain" description="RING-type" evidence="5">
    <location>
        <begin position="123"/>
        <end position="164"/>
    </location>
</feature>
<dbReference type="CDD" id="cd23818">
    <property type="entry name" value="RWD_RNF25"/>
    <property type="match status" value="1"/>
</dbReference>
<gene>
    <name evidence="8" type="primary">LOC100215936</name>
</gene>
<organism evidence="7 8">
    <name type="scientific">Hydra vulgaris</name>
    <name type="common">Hydra</name>
    <name type="synonym">Hydra attenuata</name>
    <dbReference type="NCBI Taxonomy" id="6087"/>
    <lineage>
        <taxon>Eukaryota</taxon>
        <taxon>Metazoa</taxon>
        <taxon>Cnidaria</taxon>
        <taxon>Hydrozoa</taxon>
        <taxon>Hydroidolina</taxon>
        <taxon>Anthoathecata</taxon>
        <taxon>Aplanulata</taxon>
        <taxon>Hydridae</taxon>
        <taxon>Hydra</taxon>
    </lineage>
</organism>
<dbReference type="InterPro" id="IPR006575">
    <property type="entry name" value="RWD_dom"/>
</dbReference>
<keyword evidence="2" id="KW-0862">Zinc</keyword>
<name>A0ABM4CP05_HYDVU</name>
<keyword evidence="1 3" id="KW-0863">Zinc-finger</keyword>
<dbReference type="Gene3D" id="3.10.110.10">
    <property type="entry name" value="Ubiquitin Conjugating Enzyme"/>
    <property type="match status" value="1"/>
</dbReference>
<feature type="compositionally biased region" description="Low complexity" evidence="4">
    <location>
        <begin position="254"/>
        <end position="263"/>
    </location>
</feature>
<dbReference type="PROSITE" id="PS50908">
    <property type="entry name" value="RWD"/>
    <property type="match status" value="1"/>
</dbReference>
<dbReference type="InterPro" id="IPR039133">
    <property type="entry name" value="RNF25"/>
</dbReference>
<feature type="domain" description="RWD" evidence="6">
    <location>
        <begin position="9"/>
        <end position="116"/>
    </location>
</feature>
<dbReference type="Proteomes" id="UP001652625">
    <property type="component" value="Chromosome 10"/>
</dbReference>